<sequence length="248" mass="28782">MISRGLLLICSFFIFLSSYAQDEVYELRIYHLKFGNSEKPLHDYFQNALIPALNRHGVKSVGAFEEASATLPKKLYLLIPYASAQDYANMPVELRKDEQYQAAAKAFWSISPEKFPYQRYETSVMKSTTGFPQLKTPSEDAQFFELRTYHGYNEDALRRKLKMFNQDEFAIFKNIDFPIVFFGRNIAGDHMPSLTYMLATKDKAENADRWQKFGSDADWKRISGMEEYANTVSNIIQTYLKPLDFSQL</sequence>
<feature type="domain" description="NIPSNAP" evidence="1">
    <location>
        <begin position="25"/>
        <end position="105"/>
    </location>
</feature>
<dbReference type="InterPro" id="IPR011008">
    <property type="entry name" value="Dimeric_a/b-barrel"/>
</dbReference>
<dbReference type="InterPro" id="IPR012577">
    <property type="entry name" value="NIPSNAP"/>
</dbReference>
<proteinExistence type="predicted"/>
<dbReference type="Gene3D" id="3.30.70.100">
    <property type="match status" value="2"/>
</dbReference>
<feature type="domain" description="NIPSNAP" evidence="1">
    <location>
        <begin position="144"/>
        <end position="247"/>
    </location>
</feature>
<dbReference type="Proteomes" id="UP000241507">
    <property type="component" value="Chromosome"/>
</dbReference>
<name>A0A2R3Z2U8_9FLAO</name>
<keyword evidence="3" id="KW-1185">Reference proteome</keyword>
<dbReference type="AlphaFoldDB" id="A0A2R3Z2U8"/>
<evidence type="ECO:0000259" key="1">
    <source>
        <dbReference type="Pfam" id="PF07978"/>
    </source>
</evidence>
<dbReference type="EMBL" id="CP028136">
    <property type="protein sequence ID" value="AVR44575.1"/>
    <property type="molecule type" value="Genomic_DNA"/>
</dbReference>
<organism evidence="2 3">
    <name type="scientific">Christiangramia fulva</name>
    <dbReference type="NCBI Taxonomy" id="2126553"/>
    <lineage>
        <taxon>Bacteria</taxon>
        <taxon>Pseudomonadati</taxon>
        <taxon>Bacteroidota</taxon>
        <taxon>Flavobacteriia</taxon>
        <taxon>Flavobacteriales</taxon>
        <taxon>Flavobacteriaceae</taxon>
        <taxon>Christiangramia</taxon>
    </lineage>
</organism>
<dbReference type="RefSeq" id="WP_107011353.1">
    <property type="nucleotide sequence ID" value="NZ_CP028136.1"/>
</dbReference>
<dbReference type="KEGG" id="grs:C7S20_04455"/>
<accession>A0A2R3Z2U8</accession>
<protein>
    <submittedName>
        <fullName evidence="2">NIPSNAP family containing protein</fullName>
    </submittedName>
</protein>
<evidence type="ECO:0000313" key="2">
    <source>
        <dbReference type="EMBL" id="AVR44575.1"/>
    </source>
</evidence>
<evidence type="ECO:0000313" key="3">
    <source>
        <dbReference type="Proteomes" id="UP000241507"/>
    </source>
</evidence>
<dbReference type="SUPFAM" id="SSF54909">
    <property type="entry name" value="Dimeric alpha+beta barrel"/>
    <property type="match status" value="2"/>
</dbReference>
<dbReference type="Pfam" id="PF07978">
    <property type="entry name" value="NIPSNAP"/>
    <property type="match status" value="2"/>
</dbReference>
<reference evidence="3" key="1">
    <citation type="submission" date="2018-03" db="EMBL/GenBank/DDBJ databases">
        <title>Gramella fulva sp. nov., isolated from a dry surface of tidal flat.</title>
        <authorList>
            <person name="Hwang S.H."/>
            <person name="Hwang W.M."/>
            <person name="Kang K."/>
            <person name="Ahn T.-Y."/>
        </authorList>
    </citation>
    <scope>NUCLEOTIDE SEQUENCE [LARGE SCALE GENOMIC DNA]</scope>
    <source>
        <strain evidence="3">SH35</strain>
    </source>
</reference>
<dbReference type="OrthoDB" id="192769at2"/>
<gene>
    <name evidence="2" type="ORF">C7S20_04455</name>
</gene>